<accession>E3BIZ4</accession>
<dbReference type="InterPro" id="IPR036465">
    <property type="entry name" value="vWFA_dom_sf"/>
</dbReference>
<keyword evidence="3" id="KW-1185">Reference proteome</keyword>
<proteinExistence type="predicted"/>
<dbReference type="InterPro" id="IPR006538">
    <property type="entry name" value="CobT"/>
</dbReference>
<dbReference type="AlphaFoldDB" id="E3BIZ4"/>
<evidence type="ECO:0000313" key="2">
    <source>
        <dbReference type="EMBL" id="EFP96920.1"/>
    </source>
</evidence>
<dbReference type="EMBL" id="AEIU01000068">
    <property type="protein sequence ID" value="EFP96920.1"/>
    <property type="molecule type" value="Genomic_DNA"/>
</dbReference>
<dbReference type="eggNOG" id="COG4547">
    <property type="taxonomic scope" value="Bacteria"/>
</dbReference>
<dbReference type="Pfam" id="PF11775">
    <property type="entry name" value="CobT_C"/>
    <property type="match status" value="1"/>
</dbReference>
<dbReference type="PANTHER" id="PTHR41248">
    <property type="entry name" value="NORD PROTEIN"/>
    <property type="match status" value="1"/>
</dbReference>
<evidence type="ECO:0000259" key="1">
    <source>
        <dbReference type="Pfam" id="PF11775"/>
    </source>
</evidence>
<sequence>MNERQKILMERSFAVARAISQQTGLHYRGQVIYNKAKPLSHLACHINNLILPCEAMNDIVLKGKLDSIALNLDLSDPHIHKNYRPTNPVDILLFDFFEQIRVQSLTPDYFQGLPKHIQANFTHWSLSSYQSGLTESGSGLILFSVIQMVYARLVGYELNPTISEVIEATRTNLAPIIGHALVTLKRTKQDQISYAIEAKHLIQQVSKLLANEQKTHKHQHSRKQKFQLKLWNHNTILINERDFDDVANHSFYQNELSAPYHYKVYTRDFDQIRTAQSLVRETLLKTLRQNMDDELNSQKINQKPLTTILSHFAATKYQIKPRYGCEEGYLDSHRLTQVITSGISNDVFFQLNTLTRQTPAISILINCSGSMQKHAGKISLIIDTLLTSAKLTNTPMEIIGFTTVSWSGGLAYKQWQAQGKPSRPGRLNQTRHIVFKSFQDSYHDGRRSIAALRKADLYKESIDGEAVNFACERLNHHPSDKKILLVFSDGGPMDTATAMTNHDDYLDQHLIDSVAEQNTLIFGLGLGVDLSKYYTNNMTIDDKCENIFTLCRFILKQLKQALTKRKNRHRR</sequence>
<protein>
    <submittedName>
        <fullName evidence="2">Cobaltochelatase</fullName>
    </submittedName>
</protein>
<name>E3BIZ4_9VIBR</name>
<dbReference type="Proteomes" id="UP000002943">
    <property type="component" value="Unassembled WGS sequence"/>
</dbReference>
<dbReference type="GO" id="GO:0009236">
    <property type="term" value="P:cobalamin biosynthetic process"/>
    <property type="evidence" value="ECO:0007669"/>
    <property type="project" value="InterPro"/>
</dbReference>
<dbReference type="Pfam" id="PF06213">
    <property type="entry name" value="CobT"/>
    <property type="match status" value="1"/>
</dbReference>
<dbReference type="PANTHER" id="PTHR41248:SF1">
    <property type="entry name" value="NORD PROTEIN"/>
    <property type="match status" value="1"/>
</dbReference>
<gene>
    <name evidence="2" type="ORF">VIBC2010_19920</name>
</gene>
<comment type="caution">
    <text evidence="2">The sequence shown here is derived from an EMBL/GenBank/DDBJ whole genome shotgun (WGS) entry which is preliminary data.</text>
</comment>
<organism evidence="2 3">
    <name type="scientific">Vibrio caribbeanicus ATCC BAA-2122</name>
    <dbReference type="NCBI Taxonomy" id="796620"/>
    <lineage>
        <taxon>Bacteria</taxon>
        <taxon>Pseudomonadati</taxon>
        <taxon>Pseudomonadota</taxon>
        <taxon>Gammaproteobacteria</taxon>
        <taxon>Vibrionales</taxon>
        <taxon>Vibrionaceae</taxon>
        <taxon>Vibrio</taxon>
    </lineage>
</organism>
<feature type="domain" description="Cobalamin biosynthesis protein CobT VWA" evidence="1">
    <location>
        <begin position="358"/>
        <end position="543"/>
    </location>
</feature>
<dbReference type="OrthoDB" id="6395027at2"/>
<dbReference type="InterPro" id="IPR025861">
    <property type="entry name" value="CobT_VWA_dom"/>
</dbReference>
<evidence type="ECO:0000313" key="3">
    <source>
        <dbReference type="Proteomes" id="UP000002943"/>
    </source>
</evidence>
<dbReference type="STRING" id="796620.VIBC2010_19920"/>
<dbReference type="SUPFAM" id="SSF53300">
    <property type="entry name" value="vWA-like"/>
    <property type="match status" value="1"/>
</dbReference>
<dbReference type="RefSeq" id="WP_009600981.1">
    <property type="nucleotide sequence ID" value="NZ_AEIU01000068.1"/>
</dbReference>
<dbReference type="InterPro" id="IPR051928">
    <property type="entry name" value="NorD/CobT"/>
</dbReference>
<reference evidence="2 3" key="1">
    <citation type="journal article" date="2012" name="Int. J. Syst. Evol. Microbiol.">
        <title>Vibrio caribbeanicus sp. nov., isolated from the marine sponge Scleritoderma cyanea.</title>
        <authorList>
            <person name="Hoffmann M."/>
            <person name="Monday S.R."/>
            <person name="Allard M.W."/>
            <person name="Strain E.A."/>
            <person name="Whittaker P."/>
            <person name="Naum M."/>
            <person name="McCarthy P.J."/>
            <person name="Lopez J.V."/>
            <person name="Fischer M."/>
            <person name="Brown E.W."/>
        </authorList>
    </citation>
    <scope>NUCLEOTIDE SEQUENCE [LARGE SCALE GENOMIC DNA]</scope>
    <source>
        <strain evidence="2 3">ATCC BAA-2122</strain>
    </source>
</reference>